<keyword evidence="2 7" id="KW-0349">Heme</keyword>
<evidence type="ECO:0000256" key="3">
    <source>
        <dbReference type="ARBA" id="ARBA00022723"/>
    </source>
</evidence>
<evidence type="ECO:0000256" key="2">
    <source>
        <dbReference type="ARBA" id="ARBA00022617"/>
    </source>
</evidence>
<keyword evidence="7" id="KW-0472">Membrane</keyword>
<feature type="transmembrane region" description="Helical" evidence="7">
    <location>
        <begin position="97"/>
        <end position="118"/>
    </location>
</feature>
<dbReference type="EMBL" id="JBBKZS010000004">
    <property type="protein sequence ID" value="MEJ8855330.1"/>
    <property type="molecule type" value="Genomic_DNA"/>
</dbReference>
<evidence type="ECO:0000256" key="5">
    <source>
        <dbReference type="ARBA" id="ARBA00022748"/>
    </source>
</evidence>
<comment type="caution">
    <text evidence="9">The sequence shown here is derived from an EMBL/GenBank/DDBJ whole genome shotgun (WGS) entry which is preliminary data.</text>
</comment>
<dbReference type="CDD" id="cd16378">
    <property type="entry name" value="CcmH_N"/>
    <property type="match status" value="1"/>
</dbReference>
<keyword evidence="3 7" id="KW-0479">Metal-binding</keyword>
<protein>
    <recommendedName>
        <fullName evidence="7">Cytochrome c-type biogenesis protein</fullName>
    </recommendedName>
</protein>
<organism evidence="9 10">
    <name type="scientific">Variovorax robiniae</name>
    <dbReference type="NCBI Taxonomy" id="1836199"/>
    <lineage>
        <taxon>Bacteria</taxon>
        <taxon>Pseudomonadati</taxon>
        <taxon>Pseudomonadota</taxon>
        <taxon>Betaproteobacteria</taxon>
        <taxon>Burkholderiales</taxon>
        <taxon>Comamonadaceae</taxon>
        <taxon>Variovorax</taxon>
    </lineage>
</organism>
<keyword evidence="7" id="KW-1133">Transmembrane helix</keyword>
<dbReference type="InterPro" id="IPR005616">
    <property type="entry name" value="CcmH/CycL/Ccl2/NrfF_N"/>
</dbReference>
<dbReference type="Proteomes" id="UP001367030">
    <property type="component" value="Unassembled WGS sequence"/>
</dbReference>
<evidence type="ECO:0000256" key="6">
    <source>
        <dbReference type="ARBA" id="ARBA00023004"/>
    </source>
</evidence>
<keyword evidence="6 7" id="KW-0408">Iron</keyword>
<comment type="similarity">
    <text evidence="1 7">Belongs to the CcmH/CycL/Ccl2/NrfF family.</text>
</comment>
<evidence type="ECO:0000259" key="8">
    <source>
        <dbReference type="Pfam" id="PF03918"/>
    </source>
</evidence>
<dbReference type="RefSeq" id="WP_340335408.1">
    <property type="nucleotide sequence ID" value="NZ_JBBKZS010000004.1"/>
</dbReference>
<gene>
    <name evidence="9" type="ORF">WKW79_12160</name>
</gene>
<keyword evidence="10" id="KW-1185">Reference proteome</keyword>
<feature type="signal peptide" evidence="7">
    <location>
        <begin position="1"/>
        <end position="22"/>
    </location>
</feature>
<comment type="function">
    <text evidence="7">Possible subunit of a heme lyase.</text>
</comment>
<dbReference type="InterPro" id="IPR051263">
    <property type="entry name" value="C-type_cytochrome_biogenesis"/>
</dbReference>
<accession>A0ABU8X6A1</accession>
<dbReference type="Pfam" id="PF03918">
    <property type="entry name" value="CcmH"/>
    <property type="match status" value="1"/>
</dbReference>
<dbReference type="Gene3D" id="1.10.8.640">
    <property type="entry name" value="Cytochrome C biogenesis protein"/>
    <property type="match status" value="1"/>
</dbReference>
<keyword evidence="7" id="KW-0812">Transmembrane</keyword>
<dbReference type="PANTHER" id="PTHR47870">
    <property type="entry name" value="CYTOCHROME C-TYPE BIOGENESIS PROTEIN CCMH"/>
    <property type="match status" value="1"/>
</dbReference>
<keyword evidence="4 7" id="KW-0732">Signal</keyword>
<feature type="chain" id="PRO_5044960959" description="Cytochrome c-type biogenesis protein" evidence="7">
    <location>
        <begin position="23"/>
        <end position="146"/>
    </location>
</feature>
<name>A0ABU8X6A1_9BURK</name>
<sequence length="146" mass="16141">MKARTMTLALTICAAMHVAASAATIEEREANLSASLRCMVCQNQTLAESNAPLAADMRQQIREQLAQGRSEQQVRDFFEQRYGAFVRYDPPFMPSTWLLWLGPFVLLAAGFAAMWRILSRRNRVEPAPLTAAEQARAAALLGSDAP</sequence>
<evidence type="ECO:0000313" key="9">
    <source>
        <dbReference type="EMBL" id="MEJ8855330.1"/>
    </source>
</evidence>
<dbReference type="PANTHER" id="PTHR47870:SF1">
    <property type="entry name" value="CYTOCHROME C-TYPE BIOGENESIS PROTEIN CCMH"/>
    <property type="match status" value="1"/>
</dbReference>
<evidence type="ECO:0000256" key="4">
    <source>
        <dbReference type="ARBA" id="ARBA00022729"/>
    </source>
</evidence>
<evidence type="ECO:0000256" key="1">
    <source>
        <dbReference type="ARBA" id="ARBA00010342"/>
    </source>
</evidence>
<reference evidence="9 10" key="1">
    <citation type="submission" date="2024-03" db="EMBL/GenBank/DDBJ databases">
        <title>Novel species of the genus Variovorax.</title>
        <authorList>
            <person name="Liu Q."/>
            <person name="Xin Y.-H."/>
        </authorList>
    </citation>
    <scope>NUCLEOTIDE SEQUENCE [LARGE SCALE GENOMIC DNA]</scope>
    <source>
        <strain evidence="9 10">KACC 18901</strain>
    </source>
</reference>
<proteinExistence type="inferred from homology"/>
<evidence type="ECO:0000256" key="7">
    <source>
        <dbReference type="RuleBase" id="RU364112"/>
    </source>
</evidence>
<dbReference type="InterPro" id="IPR038297">
    <property type="entry name" value="CcmH/CycL/NrfF/Ccl2_sf"/>
</dbReference>
<keyword evidence="5" id="KW-0201">Cytochrome c-type biogenesis</keyword>
<feature type="domain" description="CcmH/CycL/Ccl2/NrfF N-terminal" evidence="8">
    <location>
        <begin position="17"/>
        <end position="141"/>
    </location>
</feature>
<evidence type="ECO:0000313" key="10">
    <source>
        <dbReference type="Proteomes" id="UP001367030"/>
    </source>
</evidence>